<dbReference type="GO" id="GO:0016787">
    <property type="term" value="F:hydrolase activity"/>
    <property type="evidence" value="ECO:0007669"/>
    <property type="project" value="InterPro"/>
</dbReference>
<reference evidence="2" key="1">
    <citation type="journal article" date="2014" name="Front. Microbiol.">
        <title>High frequency of phylogenetically diverse reductive dehalogenase-homologous genes in deep subseafloor sedimentary metagenomes.</title>
        <authorList>
            <person name="Kawai M."/>
            <person name="Futagami T."/>
            <person name="Toyoda A."/>
            <person name="Takaki Y."/>
            <person name="Nishi S."/>
            <person name="Hori S."/>
            <person name="Arai W."/>
            <person name="Tsubouchi T."/>
            <person name="Morono Y."/>
            <person name="Uchiyama I."/>
            <person name="Ito T."/>
            <person name="Fujiyama A."/>
            <person name="Inagaki F."/>
            <person name="Takami H."/>
        </authorList>
    </citation>
    <scope>NUCLEOTIDE SEQUENCE</scope>
    <source>
        <strain evidence="2">Expedition CK06-06</strain>
    </source>
</reference>
<sequence length="288" mass="30899">LEALRLVASYLDDRGLQASAAASAVRIACPQRARDKGLRGPEVGPILKKVIAVTRDGNLRKKAEAQLRRIPKGAKGPQGEVGAKGGEEGFVSLFNGKDMAGWVGAVKGYVAENGLLVCLKKGGGNLFTEKEYADFILRFEFKLTPGANNGLGIRTPLRGNPAYAGMELQILDNTAKRYAKLRPYQFHGSIYGVVPAKRGHLKPVGEWNAQEVTAKGTRITVKLNGATIVDADLAPFINGEKKTADGGGVKRHPGLLRKTGHIGFLGHGARIEFRNLRIKELQPGAGEM</sequence>
<dbReference type="EMBL" id="BARS01009365">
    <property type="protein sequence ID" value="GAF73619.1"/>
    <property type="molecule type" value="Genomic_DNA"/>
</dbReference>
<protein>
    <recommendedName>
        <fullName evidence="1">3-keto-alpha-glucoside-1,2-lyase/3-keto-2-hydroxy-glucal hydratase domain-containing protein</fullName>
    </recommendedName>
</protein>
<gene>
    <name evidence="2" type="ORF">S01H1_17624</name>
</gene>
<dbReference type="Pfam" id="PF06439">
    <property type="entry name" value="3keto-disac_hyd"/>
    <property type="match status" value="1"/>
</dbReference>
<comment type="caution">
    <text evidence="2">The sequence shown here is derived from an EMBL/GenBank/DDBJ whole genome shotgun (WGS) entry which is preliminary data.</text>
</comment>
<dbReference type="InterPro" id="IPR010496">
    <property type="entry name" value="AL/BT2_dom"/>
</dbReference>
<accession>X0RXS4</accession>
<evidence type="ECO:0000313" key="2">
    <source>
        <dbReference type="EMBL" id="GAF73619.1"/>
    </source>
</evidence>
<feature type="domain" description="3-keto-alpha-glucoside-1,2-lyase/3-keto-2-hydroxy-glucal hydratase" evidence="1">
    <location>
        <begin position="89"/>
        <end position="279"/>
    </location>
</feature>
<dbReference type="Gene3D" id="2.60.120.560">
    <property type="entry name" value="Exo-inulinase, domain 1"/>
    <property type="match status" value="1"/>
</dbReference>
<dbReference type="AlphaFoldDB" id="X0RXS4"/>
<name>X0RXS4_9ZZZZ</name>
<feature type="non-terminal residue" evidence="2">
    <location>
        <position position="1"/>
    </location>
</feature>
<organism evidence="2">
    <name type="scientific">marine sediment metagenome</name>
    <dbReference type="NCBI Taxonomy" id="412755"/>
    <lineage>
        <taxon>unclassified sequences</taxon>
        <taxon>metagenomes</taxon>
        <taxon>ecological metagenomes</taxon>
    </lineage>
</organism>
<proteinExistence type="predicted"/>
<evidence type="ECO:0000259" key="1">
    <source>
        <dbReference type="Pfam" id="PF06439"/>
    </source>
</evidence>